<evidence type="ECO:0000313" key="1">
    <source>
        <dbReference type="EMBL" id="JAH85427.1"/>
    </source>
</evidence>
<accession>A0A0E9W503</accession>
<organism evidence="1">
    <name type="scientific">Anguilla anguilla</name>
    <name type="common">European freshwater eel</name>
    <name type="synonym">Muraena anguilla</name>
    <dbReference type="NCBI Taxonomy" id="7936"/>
    <lineage>
        <taxon>Eukaryota</taxon>
        <taxon>Metazoa</taxon>
        <taxon>Chordata</taxon>
        <taxon>Craniata</taxon>
        <taxon>Vertebrata</taxon>
        <taxon>Euteleostomi</taxon>
        <taxon>Actinopterygii</taxon>
        <taxon>Neopterygii</taxon>
        <taxon>Teleostei</taxon>
        <taxon>Anguilliformes</taxon>
        <taxon>Anguillidae</taxon>
        <taxon>Anguilla</taxon>
    </lineage>
</organism>
<reference evidence="1" key="1">
    <citation type="submission" date="2014-11" db="EMBL/GenBank/DDBJ databases">
        <authorList>
            <person name="Amaro Gonzalez C."/>
        </authorList>
    </citation>
    <scope>NUCLEOTIDE SEQUENCE</scope>
</reference>
<protein>
    <submittedName>
        <fullName evidence="1">Uncharacterized protein</fullName>
    </submittedName>
</protein>
<dbReference type="EMBL" id="GBXM01023150">
    <property type="protein sequence ID" value="JAH85427.1"/>
    <property type="molecule type" value="Transcribed_RNA"/>
</dbReference>
<reference evidence="1" key="2">
    <citation type="journal article" date="2015" name="Fish Shellfish Immunol.">
        <title>Early steps in the European eel (Anguilla anguilla)-Vibrio vulnificus interaction in the gills: Role of the RtxA13 toxin.</title>
        <authorList>
            <person name="Callol A."/>
            <person name="Pajuelo D."/>
            <person name="Ebbesson L."/>
            <person name="Teles M."/>
            <person name="MacKenzie S."/>
            <person name="Amaro C."/>
        </authorList>
    </citation>
    <scope>NUCLEOTIDE SEQUENCE</scope>
</reference>
<sequence>MFMKRKITLVTNIYRRISQKKRLQLEMESGRVQCFTVAQFSPAHLS</sequence>
<proteinExistence type="predicted"/>
<dbReference type="AlphaFoldDB" id="A0A0E9W503"/>
<name>A0A0E9W503_ANGAN</name>